<dbReference type="EMBL" id="CP002959">
    <property type="protein sequence ID" value="AFM13221.1"/>
    <property type="molecule type" value="Genomic_DNA"/>
</dbReference>
<organism evidence="3 4">
    <name type="scientific">Turneriella parva (strain ATCC BAA-1111 / DSM 21527 / NCTC 11395 / H)</name>
    <name type="common">Leptospira parva</name>
    <dbReference type="NCBI Taxonomy" id="869212"/>
    <lineage>
        <taxon>Bacteria</taxon>
        <taxon>Pseudomonadati</taxon>
        <taxon>Spirochaetota</taxon>
        <taxon>Spirochaetia</taxon>
        <taxon>Leptospirales</taxon>
        <taxon>Leptospiraceae</taxon>
        <taxon>Turneriella</taxon>
    </lineage>
</organism>
<dbReference type="STRING" id="869212.Turpa_2581"/>
<accession>I4B7G4</accession>
<evidence type="ECO:0000313" key="3">
    <source>
        <dbReference type="EMBL" id="AFM13221.1"/>
    </source>
</evidence>
<keyword evidence="4" id="KW-1185">Reference proteome</keyword>
<dbReference type="HOGENOM" id="CLU_1668653_0_0_12"/>
<dbReference type="AlphaFoldDB" id="I4B7G4"/>
<feature type="transmembrane region" description="Helical" evidence="1">
    <location>
        <begin position="73"/>
        <end position="93"/>
    </location>
</feature>
<feature type="transmembrane region" description="Helical" evidence="1">
    <location>
        <begin position="113"/>
        <end position="132"/>
    </location>
</feature>
<dbReference type="Proteomes" id="UP000006048">
    <property type="component" value="Chromosome"/>
</dbReference>
<keyword evidence="1" id="KW-0812">Transmembrane</keyword>
<dbReference type="KEGG" id="tpx:Turpa_2581"/>
<reference evidence="3 4" key="1">
    <citation type="submission" date="2012-06" db="EMBL/GenBank/DDBJ databases">
        <title>The complete chromosome of genome of Turneriella parva DSM 21527.</title>
        <authorList>
            <consortium name="US DOE Joint Genome Institute (JGI-PGF)"/>
            <person name="Lucas S."/>
            <person name="Han J."/>
            <person name="Lapidus A."/>
            <person name="Bruce D."/>
            <person name="Goodwin L."/>
            <person name="Pitluck S."/>
            <person name="Peters L."/>
            <person name="Kyrpides N."/>
            <person name="Mavromatis K."/>
            <person name="Ivanova N."/>
            <person name="Mikhailova N."/>
            <person name="Chertkov O."/>
            <person name="Detter J.C."/>
            <person name="Tapia R."/>
            <person name="Han C."/>
            <person name="Land M."/>
            <person name="Hauser L."/>
            <person name="Markowitz V."/>
            <person name="Cheng J.-F."/>
            <person name="Hugenholtz P."/>
            <person name="Woyke T."/>
            <person name="Wu D."/>
            <person name="Gronow S."/>
            <person name="Wellnitz S."/>
            <person name="Brambilla E."/>
            <person name="Klenk H.-P."/>
            <person name="Eisen J.A."/>
        </authorList>
    </citation>
    <scope>NUCLEOTIDE SEQUENCE [LARGE SCALE GENOMIC DNA]</scope>
    <source>
        <strain evidence="4">ATCC BAA-1111 / DSM 21527 / NCTC 11395 / H</strain>
    </source>
</reference>
<feature type="signal peptide" evidence="2">
    <location>
        <begin position="1"/>
        <end position="46"/>
    </location>
</feature>
<sequence>MAGRRACSNPDCHRGAIAGSALRQVRVKLALNIILCAVLISRSAHAAELNPGYTGDTTGIQQSDESKFRRGEVIFFISYPFTFLGSLAVYSIAGSGMSSLDSGIGQFSPSGAGFFGLVAATAAFFSFGIAMNDYQAIQADTRTQNGAVTEYLSFTTRF</sequence>
<protein>
    <submittedName>
        <fullName evidence="3">Uncharacterized protein</fullName>
    </submittedName>
</protein>
<evidence type="ECO:0000313" key="4">
    <source>
        <dbReference type="Proteomes" id="UP000006048"/>
    </source>
</evidence>
<gene>
    <name evidence="3" type="ordered locus">Turpa_2581</name>
</gene>
<keyword evidence="2" id="KW-0732">Signal</keyword>
<keyword evidence="1" id="KW-0472">Membrane</keyword>
<name>I4B7G4_TURPD</name>
<keyword evidence="1" id="KW-1133">Transmembrane helix</keyword>
<proteinExistence type="predicted"/>
<feature type="chain" id="PRO_5003685990" evidence="2">
    <location>
        <begin position="47"/>
        <end position="158"/>
    </location>
</feature>
<evidence type="ECO:0000256" key="1">
    <source>
        <dbReference type="SAM" id="Phobius"/>
    </source>
</evidence>
<evidence type="ECO:0000256" key="2">
    <source>
        <dbReference type="SAM" id="SignalP"/>
    </source>
</evidence>